<dbReference type="InterPro" id="IPR000719">
    <property type="entry name" value="Prot_kinase_dom"/>
</dbReference>
<dbReference type="GO" id="GO:0005524">
    <property type="term" value="F:ATP binding"/>
    <property type="evidence" value="ECO:0007669"/>
    <property type="project" value="InterPro"/>
</dbReference>
<dbReference type="SMART" id="SM00220">
    <property type="entry name" value="S_TKc"/>
    <property type="match status" value="1"/>
</dbReference>
<protein>
    <submittedName>
        <fullName evidence="2">2528_t:CDS:1</fullName>
    </submittedName>
</protein>
<feature type="non-terminal residue" evidence="2">
    <location>
        <position position="1"/>
    </location>
</feature>
<dbReference type="Gene3D" id="1.10.510.10">
    <property type="entry name" value="Transferase(Phosphotransferase) domain 1"/>
    <property type="match status" value="1"/>
</dbReference>
<name>A0A9N9EKX4_9GLOM</name>
<reference evidence="2" key="1">
    <citation type="submission" date="2021-06" db="EMBL/GenBank/DDBJ databases">
        <authorList>
            <person name="Kallberg Y."/>
            <person name="Tangrot J."/>
            <person name="Rosling A."/>
        </authorList>
    </citation>
    <scope>NUCLEOTIDE SEQUENCE</scope>
    <source>
        <strain evidence="2">FL130A</strain>
    </source>
</reference>
<gene>
    <name evidence="2" type="ORF">ALEPTO_LOCUS10885</name>
</gene>
<dbReference type="Pfam" id="PF00069">
    <property type="entry name" value="Pkinase"/>
    <property type="match status" value="1"/>
</dbReference>
<feature type="domain" description="Protein kinase" evidence="1">
    <location>
        <begin position="85"/>
        <end position="323"/>
    </location>
</feature>
<dbReference type="OrthoDB" id="5979581at2759"/>
<keyword evidence="3" id="KW-1185">Reference proteome</keyword>
<evidence type="ECO:0000259" key="1">
    <source>
        <dbReference type="PROSITE" id="PS50011"/>
    </source>
</evidence>
<evidence type="ECO:0000313" key="3">
    <source>
        <dbReference type="Proteomes" id="UP000789508"/>
    </source>
</evidence>
<dbReference type="GO" id="GO:0004672">
    <property type="term" value="F:protein kinase activity"/>
    <property type="evidence" value="ECO:0007669"/>
    <property type="project" value="InterPro"/>
</dbReference>
<dbReference type="Proteomes" id="UP000789508">
    <property type="component" value="Unassembled WGS sequence"/>
</dbReference>
<evidence type="ECO:0000313" key="2">
    <source>
        <dbReference type="EMBL" id="CAG8681950.1"/>
    </source>
</evidence>
<sequence length="323" mass="36972">TPTLAEESQCIRGVDRLQSYLYLQGGSIFSDNIRFSYQSIPMQTLTYEAKDTPSRGWKYLVTIMECSKEQLGWIDPSLSFGLETVRRIQPISAGRTSIVYLGKRDEKETVVVKIAKSEDYLSCFKREKSALEALSSLNSPHLQTLLLYGDGILVTTPYCEKVNNLRKEDIRNIINTLKAVHLKYKLVHMDLRKYNFLRNDNGDIVIIDWGYSVTGDQAGNFAGALECMLDDVLISLVNGEQPSYSPKIDLTCLAMAFYLMLHKPAQALVERLSFDRTPNFRLRAQNILSFWESNAKSGLWNRIFQKAENLNYDDLIEELENFF</sequence>
<comment type="caution">
    <text evidence="2">The sequence shown here is derived from an EMBL/GenBank/DDBJ whole genome shotgun (WGS) entry which is preliminary data.</text>
</comment>
<dbReference type="EMBL" id="CAJVPS010014365">
    <property type="protein sequence ID" value="CAG8681950.1"/>
    <property type="molecule type" value="Genomic_DNA"/>
</dbReference>
<dbReference type="InterPro" id="IPR011009">
    <property type="entry name" value="Kinase-like_dom_sf"/>
</dbReference>
<accession>A0A9N9EKX4</accession>
<proteinExistence type="predicted"/>
<dbReference type="PROSITE" id="PS50011">
    <property type="entry name" value="PROTEIN_KINASE_DOM"/>
    <property type="match status" value="1"/>
</dbReference>
<dbReference type="SUPFAM" id="SSF56112">
    <property type="entry name" value="Protein kinase-like (PK-like)"/>
    <property type="match status" value="1"/>
</dbReference>
<dbReference type="AlphaFoldDB" id="A0A9N9EKX4"/>
<organism evidence="2 3">
    <name type="scientific">Ambispora leptoticha</name>
    <dbReference type="NCBI Taxonomy" id="144679"/>
    <lineage>
        <taxon>Eukaryota</taxon>
        <taxon>Fungi</taxon>
        <taxon>Fungi incertae sedis</taxon>
        <taxon>Mucoromycota</taxon>
        <taxon>Glomeromycotina</taxon>
        <taxon>Glomeromycetes</taxon>
        <taxon>Archaeosporales</taxon>
        <taxon>Ambisporaceae</taxon>
        <taxon>Ambispora</taxon>
    </lineage>
</organism>